<organism evidence="1 2">
    <name type="scientific">Byssothecium circinans</name>
    <dbReference type="NCBI Taxonomy" id="147558"/>
    <lineage>
        <taxon>Eukaryota</taxon>
        <taxon>Fungi</taxon>
        <taxon>Dikarya</taxon>
        <taxon>Ascomycota</taxon>
        <taxon>Pezizomycotina</taxon>
        <taxon>Dothideomycetes</taxon>
        <taxon>Pleosporomycetidae</taxon>
        <taxon>Pleosporales</taxon>
        <taxon>Massarineae</taxon>
        <taxon>Massarinaceae</taxon>
        <taxon>Byssothecium</taxon>
    </lineage>
</organism>
<reference evidence="1" key="1">
    <citation type="journal article" date="2020" name="Stud. Mycol.">
        <title>101 Dothideomycetes genomes: a test case for predicting lifestyles and emergence of pathogens.</title>
        <authorList>
            <person name="Haridas S."/>
            <person name="Albert R."/>
            <person name="Binder M."/>
            <person name="Bloem J."/>
            <person name="Labutti K."/>
            <person name="Salamov A."/>
            <person name="Andreopoulos B."/>
            <person name="Baker S."/>
            <person name="Barry K."/>
            <person name="Bills G."/>
            <person name="Bluhm B."/>
            <person name="Cannon C."/>
            <person name="Castanera R."/>
            <person name="Culley D."/>
            <person name="Daum C."/>
            <person name="Ezra D."/>
            <person name="Gonzalez J."/>
            <person name="Henrissat B."/>
            <person name="Kuo A."/>
            <person name="Liang C."/>
            <person name="Lipzen A."/>
            <person name="Lutzoni F."/>
            <person name="Magnuson J."/>
            <person name="Mondo S."/>
            <person name="Nolan M."/>
            <person name="Ohm R."/>
            <person name="Pangilinan J."/>
            <person name="Park H.-J."/>
            <person name="Ramirez L."/>
            <person name="Alfaro M."/>
            <person name="Sun H."/>
            <person name="Tritt A."/>
            <person name="Yoshinaga Y."/>
            <person name="Zwiers L.-H."/>
            <person name="Turgeon B."/>
            <person name="Goodwin S."/>
            <person name="Spatafora J."/>
            <person name="Crous P."/>
            <person name="Grigoriev I."/>
        </authorList>
    </citation>
    <scope>NUCLEOTIDE SEQUENCE</scope>
    <source>
        <strain evidence="1">CBS 675.92</strain>
    </source>
</reference>
<dbReference type="Proteomes" id="UP000800035">
    <property type="component" value="Unassembled WGS sequence"/>
</dbReference>
<protein>
    <submittedName>
        <fullName evidence="1">Uncharacterized protein</fullName>
    </submittedName>
</protein>
<accession>A0A6A5UBI2</accession>
<dbReference type="EMBL" id="ML976981">
    <property type="protein sequence ID" value="KAF1961162.1"/>
    <property type="molecule type" value="Genomic_DNA"/>
</dbReference>
<keyword evidence="2" id="KW-1185">Reference proteome</keyword>
<gene>
    <name evidence="1" type="ORF">CC80DRAFT_231720</name>
</gene>
<dbReference type="AlphaFoldDB" id="A0A6A5UBI2"/>
<evidence type="ECO:0000313" key="1">
    <source>
        <dbReference type="EMBL" id="KAF1961162.1"/>
    </source>
</evidence>
<sequence>MICVSYTIMVCFARAYVLISQLCAAVESVDMYTYSSYSLSNPQTLLSLPNAIFFLPSKSNILLLIFLISVA</sequence>
<evidence type="ECO:0000313" key="2">
    <source>
        <dbReference type="Proteomes" id="UP000800035"/>
    </source>
</evidence>
<proteinExistence type="predicted"/>
<name>A0A6A5UBI2_9PLEO</name>